<dbReference type="InterPro" id="IPR029068">
    <property type="entry name" value="Glyas_Bleomycin-R_OHBP_Dase"/>
</dbReference>
<evidence type="ECO:0000259" key="1">
    <source>
        <dbReference type="Pfam" id="PF06983"/>
    </source>
</evidence>
<dbReference type="EMBL" id="CP038437">
    <property type="protein sequence ID" value="QEM82637.1"/>
    <property type="molecule type" value="Genomic_DNA"/>
</dbReference>
<dbReference type="PANTHER" id="PTHR33990:SF2">
    <property type="entry name" value="PHNB-LIKE DOMAIN-CONTAINING PROTEIN"/>
    <property type="match status" value="1"/>
</dbReference>
<dbReference type="CDD" id="cd06588">
    <property type="entry name" value="PhnB_like"/>
    <property type="match status" value="1"/>
</dbReference>
<sequence>METPAKNTICLWYDNDAEEAARFYAETFPDSAVKGVYRAPGDYPSGQEGDVLTVWFTVMGIPCLGLNGGPAFKHNEAFSFQVATNDQEETDRYWNAIVNNGGEESACGWCKDKWGISWQITPVVLTQAVTSSDPAAAKRAFNAMMEMRKIDVAAIEAALRG</sequence>
<organism evidence="2 3">
    <name type="scientific">Halomonas binhaiensis</name>
    <dbReference type="NCBI Taxonomy" id="2562282"/>
    <lineage>
        <taxon>Bacteria</taxon>
        <taxon>Pseudomonadati</taxon>
        <taxon>Pseudomonadota</taxon>
        <taxon>Gammaproteobacteria</taxon>
        <taxon>Oceanospirillales</taxon>
        <taxon>Halomonadaceae</taxon>
        <taxon>Halomonas</taxon>
    </lineage>
</organism>
<evidence type="ECO:0000313" key="3">
    <source>
        <dbReference type="Proteomes" id="UP000324285"/>
    </source>
</evidence>
<gene>
    <name evidence="2" type="ORF">E4T21_14590</name>
</gene>
<protein>
    <submittedName>
        <fullName evidence="2">VOC family protein</fullName>
    </submittedName>
</protein>
<name>A0A5C1NJX6_9GAMM</name>
<dbReference type="PANTHER" id="PTHR33990">
    <property type="entry name" value="PROTEIN YJDN-RELATED"/>
    <property type="match status" value="1"/>
</dbReference>
<keyword evidence="3" id="KW-1185">Reference proteome</keyword>
<dbReference type="SUPFAM" id="SSF54593">
    <property type="entry name" value="Glyoxalase/Bleomycin resistance protein/Dihydroxybiphenyl dioxygenase"/>
    <property type="match status" value="1"/>
</dbReference>
<dbReference type="AlphaFoldDB" id="A0A5C1NJX6"/>
<dbReference type="Gene3D" id="3.10.180.10">
    <property type="entry name" value="2,3-Dihydroxybiphenyl 1,2-Dioxygenase, domain 1"/>
    <property type="match status" value="1"/>
</dbReference>
<evidence type="ECO:0000313" key="2">
    <source>
        <dbReference type="EMBL" id="QEM82637.1"/>
    </source>
</evidence>
<reference evidence="2" key="1">
    <citation type="submission" date="2021-02" db="EMBL/GenBank/DDBJ databases">
        <title>Strain Y2R2, a novel species of the genus Halomonas.</title>
        <authorList>
            <person name="Huang H."/>
        </authorList>
    </citation>
    <scope>NUCLEOTIDE SEQUENCE</scope>
    <source>
        <strain evidence="2">Y2R2</strain>
    </source>
</reference>
<dbReference type="Proteomes" id="UP000324285">
    <property type="component" value="Chromosome"/>
</dbReference>
<dbReference type="InterPro" id="IPR028973">
    <property type="entry name" value="PhnB-like"/>
</dbReference>
<dbReference type="RefSeq" id="WP_149285761.1">
    <property type="nucleotide sequence ID" value="NZ_CP038437.2"/>
</dbReference>
<dbReference type="Pfam" id="PF06983">
    <property type="entry name" value="3-dmu-9_3-mt"/>
    <property type="match status" value="1"/>
</dbReference>
<dbReference type="PIRSF" id="PIRSF021700">
    <property type="entry name" value="3_dmu_93_MTrfase"/>
    <property type="match status" value="1"/>
</dbReference>
<accession>A0A5C1NJX6</accession>
<dbReference type="KEGG" id="hbh:E4T21_14590"/>
<proteinExistence type="predicted"/>
<dbReference type="OrthoDB" id="5293819at2"/>
<feature type="domain" description="PhnB-like" evidence="1">
    <location>
        <begin position="6"/>
        <end position="121"/>
    </location>
</feature>
<dbReference type="InterPro" id="IPR009725">
    <property type="entry name" value="3_dmu_93_MTrfase"/>
</dbReference>